<proteinExistence type="predicted"/>
<comment type="caution">
    <text evidence="2">The sequence shown here is derived from an EMBL/GenBank/DDBJ whole genome shotgun (WGS) entry which is preliminary data.</text>
</comment>
<dbReference type="EMBL" id="JARQWQ010000036">
    <property type="protein sequence ID" value="KAK2560525.1"/>
    <property type="molecule type" value="Genomic_DNA"/>
</dbReference>
<evidence type="ECO:0000256" key="1">
    <source>
        <dbReference type="SAM" id="MobiDB-lite"/>
    </source>
</evidence>
<organism evidence="2 3">
    <name type="scientific">Acropora cervicornis</name>
    <name type="common">Staghorn coral</name>
    <dbReference type="NCBI Taxonomy" id="6130"/>
    <lineage>
        <taxon>Eukaryota</taxon>
        <taxon>Metazoa</taxon>
        <taxon>Cnidaria</taxon>
        <taxon>Anthozoa</taxon>
        <taxon>Hexacorallia</taxon>
        <taxon>Scleractinia</taxon>
        <taxon>Astrocoeniina</taxon>
        <taxon>Acroporidae</taxon>
        <taxon>Acropora</taxon>
    </lineage>
</organism>
<feature type="region of interest" description="Disordered" evidence="1">
    <location>
        <begin position="88"/>
        <end position="114"/>
    </location>
</feature>
<name>A0AAD9V4L5_ACRCE</name>
<evidence type="ECO:0000313" key="3">
    <source>
        <dbReference type="Proteomes" id="UP001249851"/>
    </source>
</evidence>
<feature type="compositionally biased region" description="Basic residues" evidence="1">
    <location>
        <begin position="104"/>
        <end position="114"/>
    </location>
</feature>
<dbReference type="AlphaFoldDB" id="A0AAD9V4L5"/>
<accession>A0AAD9V4L5</accession>
<protein>
    <submittedName>
        <fullName evidence="2">Uncharacterized protein</fullName>
    </submittedName>
</protein>
<evidence type="ECO:0000313" key="2">
    <source>
        <dbReference type="EMBL" id="KAK2560525.1"/>
    </source>
</evidence>
<dbReference type="Proteomes" id="UP001249851">
    <property type="component" value="Unassembled WGS sequence"/>
</dbReference>
<reference evidence="2" key="1">
    <citation type="journal article" date="2023" name="G3 (Bethesda)">
        <title>Whole genome assembly and annotation of the endangered Caribbean coral Acropora cervicornis.</title>
        <authorList>
            <person name="Selwyn J.D."/>
            <person name="Vollmer S.V."/>
        </authorList>
    </citation>
    <scope>NUCLEOTIDE SEQUENCE</scope>
    <source>
        <strain evidence="2">K2</strain>
    </source>
</reference>
<reference evidence="2" key="2">
    <citation type="journal article" date="2023" name="Science">
        <title>Genomic signatures of disease resistance in endangered staghorn corals.</title>
        <authorList>
            <person name="Vollmer S.V."/>
            <person name="Selwyn J.D."/>
            <person name="Despard B.A."/>
            <person name="Roesel C.L."/>
        </authorList>
    </citation>
    <scope>NUCLEOTIDE SEQUENCE</scope>
    <source>
        <strain evidence="2">K2</strain>
    </source>
</reference>
<gene>
    <name evidence="2" type="ORF">P5673_016886</name>
</gene>
<sequence length="114" mass="13532">MFYFNPANLNNIKRCQLEVLNRWGPLQFSMTLATKRTVGGTMDKKRGTEATGFSWADKLHNTEFYLRKSSQRQNFRWVRKIIQQRCRGERQRQKTNGLMNTKTKALHATHLRDK</sequence>
<feature type="compositionally biased region" description="Polar residues" evidence="1">
    <location>
        <begin position="94"/>
        <end position="103"/>
    </location>
</feature>
<keyword evidence="3" id="KW-1185">Reference proteome</keyword>